<evidence type="ECO:0000313" key="2">
    <source>
        <dbReference type="EMBL" id="CAD7397217.1"/>
    </source>
</evidence>
<dbReference type="InterPro" id="IPR000048">
    <property type="entry name" value="IQ_motif_EF-hand-BS"/>
</dbReference>
<proteinExistence type="predicted"/>
<protein>
    <submittedName>
        <fullName evidence="2">Uncharacterized protein</fullName>
    </submittedName>
</protein>
<feature type="region of interest" description="Disordered" evidence="1">
    <location>
        <begin position="50"/>
        <end position="71"/>
    </location>
</feature>
<organism evidence="2">
    <name type="scientific">Timema poppense</name>
    <name type="common">Walking stick</name>
    <dbReference type="NCBI Taxonomy" id="170557"/>
    <lineage>
        <taxon>Eukaryota</taxon>
        <taxon>Metazoa</taxon>
        <taxon>Ecdysozoa</taxon>
        <taxon>Arthropoda</taxon>
        <taxon>Hexapoda</taxon>
        <taxon>Insecta</taxon>
        <taxon>Pterygota</taxon>
        <taxon>Neoptera</taxon>
        <taxon>Polyneoptera</taxon>
        <taxon>Phasmatodea</taxon>
        <taxon>Timematodea</taxon>
        <taxon>Timematoidea</taxon>
        <taxon>Timematidae</taxon>
        <taxon>Timema</taxon>
    </lineage>
</organism>
<reference evidence="2" key="1">
    <citation type="submission" date="2020-11" db="EMBL/GenBank/DDBJ databases">
        <authorList>
            <person name="Tran Van P."/>
        </authorList>
    </citation>
    <scope>NUCLEOTIDE SEQUENCE</scope>
</reference>
<dbReference type="AlphaFoldDB" id="A0A7R9CM06"/>
<dbReference type="PROSITE" id="PS50096">
    <property type="entry name" value="IQ"/>
    <property type="match status" value="1"/>
</dbReference>
<sequence>MLGAVTVDGRGSFLVRCTEGVATKTRHCDVTLPVKLHLLPSVCDPHAPQRRQEELAAASPAKSRETFSRAEKRRVKVRTLIKTSRTARRRKSRQVVRGYLVRKKKKAERDAAVKIQAGFRGYKTRRQVKLNKNDTANN</sequence>
<dbReference type="EMBL" id="OD000357">
    <property type="protein sequence ID" value="CAD7397217.1"/>
    <property type="molecule type" value="Genomic_DNA"/>
</dbReference>
<dbReference type="Pfam" id="PF00612">
    <property type="entry name" value="IQ"/>
    <property type="match status" value="1"/>
</dbReference>
<dbReference type="SMART" id="SM00015">
    <property type="entry name" value="IQ"/>
    <property type="match status" value="1"/>
</dbReference>
<gene>
    <name evidence="2" type="ORF">TPSB3V08_LOCUS1038</name>
</gene>
<dbReference type="FunFam" id="1.20.5.190:FF:000055">
    <property type="entry name" value="Putative microtubule-associated protein futsch"/>
    <property type="match status" value="1"/>
</dbReference>
<name>A0A7R9CM06_TIMPO</name>
<evidence type="ECO:0000256" key="1">
    <source>
        <dbReference type="SAM" id="MobiDB-lite"/>
    </source>
</evidence>
<accession>A0A7R9CM06</accession>
<dbReference type="Gene3D" id="1.20.5.190">
    <property type="match status" value="1"/>
</dbReference>